<reference evidence="1 2" key="1">
    <citation type="submission" date="2013-03" db="EMBL/GenBank/DDBJ databases">
        <title>The Genome Sequence of Phialophora europaea CBS 101466.</title>
        <authorList>
            <consortium name="The Broad Institute Genomics Platform"/>
            <person name="Cuomo C."/>
            <person name="de Hoog S."/>
            <person name="Gorbushina A."/>
            <person name="Walker B."/>
            <person name="Young S.K."/>
            <person name="Zeng Q."/>
            <person name="Gargeya S."/>
            <person name="Fitzgerald M."/>
            <person name="Haas B."/>
            <person name="Abouelleil A."/>
            <person name="Allen A.W."/>
            <person name="Alvarado L."/>
            <person name="Arachchi H.M."/>
            <person name="Berlin A.M."/>
            <person name="Chapman S.B."/>
            <person name="Gainer-Dewar J."/>
            <person name="Goldberg J."/>
            <person name="Griggs A."/>
            <person name="Gujja S."/>
            <person name="Hansen M."/>
            <person name="Howarth C."/>
            <person name="Imamovic A."/>
            <person name="Ireland A."/>
            <person name="Larimer J."/>
            <person name="McCowan C."/>
            <person name="Murphy C."/>
            <person name="Pearson M."/>
            <person name="Poon T.W."/>
            <person name="Priest M."/>
            <person name="Roberts A."/>
            <person name="Saif S."/>
            <person name="Shea T."/>
            <person name="Sisk P."/>
            <person name="Sykes S."/>
            <person name="Wortman J."/>
            <person name="Nusbaum C."/>
            <person name="Birren B."/>
        </authorList>
    </citation>
    <scope>NUCLEOTIDE SEQUENCE [LARGE SCALE GENOMIC DNA]</scope>
    <source>
        <strain evidence="1 2">CBS 101466</strain>
    </source>
</reference>
<dbReference type="Proteomes" id="UP000030752">
    <property type="component" value="Unassembled WGS sequence"/>
</dbReference>
<accession>W2S1A4</accession>
<dbReference type="OrthoDB" id="5418749at2759"/>
<proteinExistence type="predicted"/>
<dbReference type="VEuPathDB" id="FungiDB:HMPREF1541_01647"/>
<dbReference type="AlphaFoldDB" id="W2S1A4"/>
<dbReference type="InParanoid" id="W2S1A4"/>
<dbReference type="GeneID" id="19968986"/>
<organism evidence="1 2">
    <name type="scientific">Cyphellophora europaea (strain CBS 101466)</name>
    <name type="common">Phialophora europaea</name>
    <dbReference type="NCBI Taxonomy" id="1220924"/>
    <lineage>
        <taxon>Eukaryota</taxon>
        <taxon>Fungi</taxon>
        <taxon>Dikarya</taxon>
        <taxon>Ascomycota</taxon>
        <taxon>Pezizomycotina</taxon>
        <taxon>Eurotiomycetes</taxon>
        <taxon>Chaetothyriomycetidae</taxon>
        <taxon>Chaetothyriales</taxon>
        <taxon>Cyphellophoraceae</taxon>
        <taxon>Cyphellophora</taxon>
    </lineage>
</organism>
<evidence type="ECO:0000313" key="2">
    <source>
        <dbReference type="Proteomes" id="UP000030752"/>
    </source>
</evidence>
<feature type="non-terminal residue" evidence="1">
    <location>
        <position position="48"/>
    </location>
</feature>
<protein>
    <submittedName>
        <fullName evidence="1">Uncharacterized protein</fullName>
    </submittedName>
</protein>
<dbReference type="RefSeq" id="XP_008714227.1">
    <property type="nucleotide sequence ID" value="XM_008716005.1"/>
</dbReference>
<dbReference type="HOGENOM" id="CLU_3162509_0_0_1"/>
<name>W2S1A4_CYPE1</name>
<feature type="non-terminal residue" evidence="1">
    <location>
        <position position="1"/>
    </location>
</feature>
<dbReference type="eggNOG" id="ENOG502S8ZQ">
    <property type="taxonomic scope" value="Eukaryota"/>
</dbReference>
<dbReference type="EMBL" id="KB822718">
    <property type="protein sequence ID" value="ETN42491.1"/>
    <property type="molecule type" value="Genomic_DNA"/>
</dbReference>
<sequence>GGRTAWSSTVTVEDWNCSARLWYDGQFIQNAHEDAAEVMLTKLRNPAI</sequence>
<keyword evidence="2" id="KW-1185">Reference proteome</keyword>
<dbReference type="PANTHER" id="PTHR42030:SF1">
    <property type="entry name" value="DRBM DOMAIN-CONTAINING PROTEIN"/>
    <property type="match status" value="1"/>
</dbReference>
<gene>
    <name evidence="1" type="ORF">HMPREF1541_01647</name>
</gene>
<evidence type="ECO:0000313" key="1">
    <source>
        <dbReference type="EMBL" id="ETN42491.1"/>
    </source>
</evidence>
<dbReference type="PANTHER" id="PTHR42030">
    <property type="entry name" value="DRBM DOMAIN-CONTAINING PROTEIN"/>
    <property type="match status" value="1"/>
</dbReference>